<keyword evidence="3" id="KW-1185">Reference proteome</keyword>
<dbReference type="Proteomes" id="UP000030146">
    <property type="component" value="Unassembled WGS sequence"/>
</dbReference>
<reference evidence="2 3" key="1">
    <citation type="submission" date="2014-08" db="EMBL/GenBank/DDBJ databases">
        <title>Porphyromonas gulae strain:COT-052_OH3439 Genome sequencing.</title>
        <authorList>
            <person name="Wallis C."/>
            <person name="Deusch O."/>
            <person name="O'Flynn C."/>
            <person name="Davis I."/>
            <person name="Jospin G."/>
            <person name="Darling A.E."/>
            <person name="Coil D.A."/>
            <person name="Alexiev A."/>
            <person name="Horsfall A."/>
            <person name="Kirkwood N."/>
            <person name="Harris S."/>
            <person name="Eisen J.A."/>
        </authorList>
    </citation>
    <scope>NUCLEOTIDE SEQUENCE [LARGE SCALE GENOMIC DNA]</scope>
    <source>
        <strain evidence="3">COT-052 OH3439</strain>
    </source>
</reference>
<proteinExistence type="predicted"/>
<name>A0A0A2EF35_9PORP</name>
<dbReference type="Pfam" id="PF15560">
    <property type="entry name" value="Imm12"/>
    <property type="match status" value="1"/>
</dbReference>
<gene>
    <name evidence="2" type="ORF">HR15_11200</name>
</gene>
<evidence type="ECO:0000313" key="3">
    <source>
        <dbReference type="Proteomes" id="UP000030146"/>
    </source>
</evidence>
<organism evidence="2 3">
    <name type="scientific">Porphyromonas gulae</name>
    <dbReference type="NCBI Taxonomy" id="111105"/>
    <lineage>
        <taxon>Bacteria</taxon>
        <taxon>Pseudomonadati</taxon>
        <taxon>Bacteroidota</taxon>
        <taxon>Bacteroidia</taxon>
        <taxon>Bacteroidales</taxon>
        <taxon>Porphyromonadaceae</taxon>
        <taxon>Porphyromonas</taxon>
    </lineage>
</organism>
<dbReference type="EMBL" id="JRAK01000151">
    <property type="protein sequence ID" value="KGN84289.1"/>
    <property type="molecule type" value="Genomic_DNA"/>
</dbReference>
<protein>
    <recommendedName>
        <fullName evidence="1">Immunity protein 12 domain-containing protein</fullName>
    </recommendedName>
</protein>
<evidence type="ECO:0000259" key="1">
    <source>
        <dbReference type="Pfam" id="PF15560"/>
    </source>
</evidence>
<dbReference type="AlphaFoldDB" id="A0A0A2EF35"/>
<sequence>MEIILSSAIGGDISPEINAKNIHQLVIEVRKSLKTRFKDKFFYGVDKIKIDLYVDGDISEYCTESGVAKCRYYQKKREIASEFCIDRNYWLSEPSLGYKRKFNLFMEASLSNLGTFIEKRLKSDGVNFDNTLFQETIFESLMINHRD</sequence>
<evidence type="ECO:0000313" key="2">
    <source>
        <dbReference type="EMBL" id="KGN84289.1"/>
    </source>
</evidence>
<dbReference type="RefSeq" id="WP_018966123.1">
    <property type="nucleotide sequence ID" value="NZ_JQJE01000011.1"/>
</dbReference>
<dbReference type="InterPro" id="IPR029088">
    <property type="entry name" value="Imm12"/>
</dbReference>
<feature type="domain" description="Immunity protein 12" evidence="1">
    <location>
        <begin position="1"/>
        <end position="137"/>
    </location>
</feature>
<accession>A0A0A2EF35</accession>
<comment type="caution">
    <text evidence="2">The sequence shown here is derived from an EMBL/GenBank/DDBJ whole genome shotgun (WGS) entry which is preliminary data.</text>
</comment>